<proteinExistence type="predicted"/>
<keyword evidence="3" id="KW-1185">Reference proteome</keyword>
<feature type="region of interest" description="Disordered" evidence="1">
    <location>
        <begin position="1"/>
        <end position="60"/>
    </location>
</feature>
<dbReference type="EMBL" id="UYRU01002746">
    <property type="protein sequence ID" value="VDK34677.1"/>
    <property type="molecule type" value="Genomic_DNA"/>
</dbReference>
<dbReference type="AlphaFoldDB" id="A0A3P6PPG8"/>
<organism evidence="2 3">
    <name type="scientific">Dibothriocephalus latus</name>
    <name type="common">Fish tapeworm</name>
    <name type="synonym">Diphyllobothrium latum</name>
    <dbReference type="NCBI Taxonomy" id="60516"/>
    <lineage>
        <taxon>Eukaryota</taxon>
        <taxon>Metazoa</taxon>
        <taxon>Spiralia</taxon>
        <taxon>Lophotrochozoa</taxon>
        <taxon>Platyhelminthes</taxon>
        <taxon>Cestoda</taxon>
        <taxon>Eucestoda</taxon>
        <taxon>Diphyllobothriidea</taxon>
        <taxon>Diphyllobothriidae</taxon>
        <taxon>Dibothriocephalus</taxon>
    </lineage>
</organism>
<evidence type="ECO:0000313" key="3">
    <source>
        <dbReference type="Proteomes" id="UP000281553"/>
    </source>
</evidence>
<feature type="compositionally biased region" description="Polar residues" evidence="1">
    <location>
        <begin position="30"/>
        <end position="44"/>
    </location>
</feature>
<reference evidence="2 3" key="1">
    <citation type="submission" date="2018-11" db="EMBL/GenBank/DDBJ databases">
        <authorList>
            <consortium name="Pathogen Informatics"/>
        </authorList>
    </citation>
    <scope>NUCLEOTIDE SEQUENCE [LARGE SCALE GENOMIC DNA]</scope>
</reference>
<feature type="compositionally biased region" description="Basic and acidic residues" evidence="1">
    <location>
        <begin position="45"/>
        <end position="60"/>
    </location>
</feature>
<sequence>MCFQPCSEEELENMKQEESDSVAEGGPSGAATNKTGESSVSEHSAASDKIDSEKPDEEKATILPDSLPVSHSFGLFQHDLENLAHLGFLRQLQCIAFMVIATRSPERIYSVSCTYHQVCVSVPVSGQRWPNTVAWCS</sequence>
<protein>
    <submittedName>
        <fullName evidence="2">Uncharacterized protein</fullName>
    </submittedName>
</protein>
<gene>
    <name evidence="2" type="ORF">DILT_LOCUS611</name>
</gene>
<dbReference type="Proteomes" id="UP000281553">
    <property type="component" value="Unassembled WGS sequence"/>
</dbReference>
<accession>A0A3P6PPG8</accession>
<name>A0A3P6PPG8_DIBLA</name>
<evidence type="ECO:0000313" key="2">
    <source>
        <dbReference type="EMBL" id="VDK34677.1"/>
    </source>
</evidence>
<evidence type="ECO:0000256" key="1">
    <source>
        <dbReference type="SAM" id="MobiDB-lite"/>
    </source>
</evidence>